<sequence>MRFASVPFVALAAVGVVSAQGAMDTWNPAGTGDSRGPCPMLNTLANHEFLPHNGRNFTLDILKHALKTALNISDDVTVLLHTAALTTNPGGSTWGLDTLSKHNILEHDGSLSRQDNAINGDSTSFNATIYQRTRSFFTAPTISLQMAANARLARMLDSLKINPQFSITLPAVGFSHLETAIYMIVFGDRSKKTAQRDQVDFFFAENERLPTELGWKTPSTVISGADVKEYQNLVVANTKYQPDIMGP</sequence>
<accession>M2TGH4</accession>
<comment type="cofactor">
    <cofactor evidence="1">
        <name>heme b</name>
        <dbReference type="ChEBI" id="CHEBI:60344"/>
    </cofactor>
</comment>
<dbReference type="Pfam" id="PF01328">
    <property type="entry name" value="Peroxidase_2"/>
    <property type="match status" value="1"/>
</dbReference>
<dbReference type="PANTHER" id="PTHR33577">
    <property type="entry name" value="STERIGMATOCYSTIN BIOSYNTHESIS PEROXIDASE STCC-RELATED"/>
    <property type="match status" value="1"/>
</dbReference>
<dbReference type="PANTHER" id="PTHR33577:SF7">
    <property type="entry name" value="HEME HALOPEROXIDASE FAMILY PROFILE DOMAIN-CONTAINING PROTEIN"/>
    <property type="match status" value="1"/>
</dbReference>
<dbReference type="KEGG" id="bsc:COCSADRAFT_137205"/>
<dbReference type="PROSITE" id="PS51405">
    <property type="entry name" value="HEME_HALOPEROXIDASE"/>
    <property type="match status" value="1"/>
</dbReference>
<keyword evidence="6" id="KW-0408">Iron</keyword>
<feature type="signal peptide" evidence="8">
    <location>
        <begin position="1"/>
        <end position="19"/>
    </location>
</feature>
<evidence type="ECO:0000259" key="9">
    <source>
        <dbReference type="PROSITE" id="PS51405"/>
    </source>
</evidence>
<keyword evidence="4" id="KW-0479">Metal-binding</keyword>
<feature type="domain" description="Heme haloperoxidase family profile" evidence="9">
    <location>
        <begin position="22"/>
        <end position="229"/>
    </location>
</feature>
<evidence type="ECO:0000256" key="3">
    <source>
        <dbReference type="ARBA" id="ARBA00022617"/>
    </source>
</evidence>
<keyword evidence="8" id="KW-0732">Signal</keyword>
<dbReference type="InterPro" id="IPR000028">
    <property type="entry name" value="Chloroperoxidase"/>
</dbReference>
<dbReference type="GO" id="GO:0004601">
    <property type="term" value="F:peroxidase activity"/>
    <property type="evidence" value="ECO:0007669"/>
    <property type="project" value="UniProtKB-KW"/>
</dbReference>
<dbReference type="eggNOG" id="ENOG502QTVQ">
    <property type="taxonomic scope" value="Eukaryota"/>
</dbReference>
<dbReference type="OMA" id="DNHDFNQ"/>
<keyword evidence="5" id="KW-0560">Oxidoreductase</keyword>
<evidence type="ECO:0000256" key="5">
    <source>
        <dbReference type="ARBA" id="ARBA00023002"/>
    </source>
</evidence>
<reference evidence="10 11" key="1">
    <citation type="journal article" date="2012" name="PLoS Pathog.">
        <title>Diverse lifestyles and strategies of plant pathogenesis encoded in the genomes of eighteen Dothideomycetes fungi.</title>
        <authorList>
            <person name="Ohm R.A."/>
            <person name="Feau N."/>
            <person name="Henrissat B."/>
            <person name="Schoch C.L."/>
            <person name="Horwitz B.A."/>
            <person name="Barry K.W."/>
            <person name="Condon B.J."/>
            <person name="Copeland A.C."/>
            <person name="Dhillon B."/>
            <person name="Glaser F."/>
            <person name="Hesse C.N."/>
            <person name="Kosti I."/>
            <person name="LaButti K."/>
            <person name="Lindquist E.A."/>
            <person name="Lucas S."/>
            <person name="Salamov A.A."/>
            <person name="Bradshaw R.E."/>
            <person name="Ciuffetti L."/>
            <person name="Hamelin R.C."/>
            <person name="Kema G.H.J."/>
            <person name="Lawrence C."/>
            <person name="Scott J.A."/>
            <person name="Spatafora J.W."/>
            <person name="Turgeon B.G."/>
            <person name="de Wit P.J.G.M."/>
            <person name="Zhong S."/>
            <person name="Goodwin S.B."/>
            <person name="Grigoriev I.V."/>
        </authorList>
    </citation>
    <scope>NUCLEOTIDE SEQUENCE [LARGE SCALE GENOMIC DNA]</scope>
    <source>
        <strain evidence="11">ND90Pr / ATCC 201652</strain>
    </source>
</reference>
<evidence type="ECO:0000256" key="7">
    <source>
        <dbReference type="ARBA" id="ARBA00025795"/>
    </source>
</evidence>
<dbReference type="HOGENOM" id="CLU_050230_0_2_1"/>
<comment type="similarity">
    <text evidence="7">Belongs to the chloroperoxidase family.</text>
</comment>
<dbReference type="Gene3D" id="1.10.489.10">
    <property type="entry name" value="Chloroperoxidase-like"/>
    <property type="match status" value="1"/>
</dbReference>
<evidence type="ECO:0000256" key="6">
    <source>
        <dbReference type="ARBA" id="ARBA00023004"/>
    </source>
</evidence>
<evidence type="ECO:0000313" key="11">
    <source>
        <dbReference type="Proteomes" id="UP000016934"/>
    </source>
</evidence>
<keyword evidence="2" id="KW-0575">Peroxidase</keyword>
<name>M2TGH4_COCSN</name>
<dbReference type="GeneID" id="19131040"/>
<dbReference type="Proteomes" id="UP000016934">
    <property type="component" value="Unassembled WGS sequence"/>
</dbReference>
<dbReference type="EMBL" id="KB445639">
    <property type="protein sequence ID" value="EMD67827.1"/>
    <property type="molecule type" value="Genomic_DNA"/>
</dbReference>
<protein>
    <recommendedName>
        <fullName evidence="9">Heme haloperoxidase family profile domain-containing protein</fullName>
    </recommendedName>
</protein>
<keyword evidence="11" id="KW-1185">Reference proteome</keyword>
<dbReference type="InterPro" id="IPR036851">
    <property type="entry name" value="Chloroperoxidase-like_sf"/>
</dbReference>
<reference evidence="11" key="2">
    <citation type="journal article" date="2013" name="PLoS Genet.">
        <title>Comparative genome structure, secondary metabolite, and effector coding capacity across Cochliobolus pathogens.</title>
        <authorList>
            <person name="Condon B.J."/>
            <person name="Leng Y."/>
            <person name="Wu D."/>
            <person name="Bushley K.E."/>
            <person name="Ohm R.A."/>
            <person name="Otillar R."/>
            <person name="Martin J."/>
            <person name="Schackwitz W."/>
            <person name="Grimwood J."/>
            <person name="MohdZainudin N."/>
            <person name="Xue C."/>
            <person name="Wang R."/>
            <person name="Manning V.A."/>
            <person name="Dhillon B."/>
            <person name="Tu Z.J."/>
            <person name="Steffenson B.J."/>
            <person name="Salamov A."/>
            <person name="Sun H."/>
            <person name="Lowry S."/>
            <person name="LaButti K."/>
            <person name="Han J."/>
            <person name="Copeland A."/>
            <person name="Lindquist E."/>
            <person name="Barry K."/>
            <person name="Schmutz J."/>
            <person name="Baker S.E."/>
            <person name="Ciuffetti L.M."/>
            <person name="Grigoriev I.V."/>
            <person name="Zhong S."/>
            <person name="Turgeon B.G."/>
        </authorList>
    </citation>
    <scope>NUCLEOTIDE SEQUENCE [LARGE SCALE GENOMIC DNA]</scope>
    <source>
        <strain evidence="11">ND90Pr / ATCC 201652</strain>
    </source>
</reference>
<evidence type="ECO:0000313" key="10">
    <source>
        <dbReference type="EMBL" id="EMD67827.1"/>
    </source>
</evidence>
<evidence type="ECO:0000256" key="2">
    <source>
        <dbReference type="ARBA" id="ARBA00022559"/>
    </source>
</evidence>
<organism evidence="10 11">
    <name type="scientific">Cochliobolus sativus (strain ND90Pr / ATCC 201652)</name>
    <name type="common">Common root rot and spot blotch fungus</name>
    <name type="synonym">Bipolaris sorokiniana</name>
    <dbReference type="NCBI Taxonomy" id="665912"/>
    <lineage>
        <taxon>Eukaryota</taxon>
        <taxon>Fungi</taxon>
        <taxon>Dikarya</taxon>
        <taxon>Ascomycota</taxon>
        <taxon>Pezizomycotina</taxon>
        <taxon>Dothideomycetes</taxon>
        <taxon>Pleosporomycetidae</taxon>
        <taxon>Pleosporales</taxon>
        <taxon>Pleosporineae</taxon>
        <taxon>Pleosporaceae</taxon>
        <taxon>Bipolaris</taxon>
    </lineage>
</organism>
<gene>
    <name evidence="10" type="ORF">COCSADRAFT_137205</name>
</gene>
<evidence type="ECO:0000256" key="8">
    <source>
        <dbReference type="SAM" id="SignalP"/>
    </source>
</evidence>
<dbReference type="AlphaFoldDB" id="M2TGH4"/>
<dbReference type="SUPFAM" id="SSF47571">
    <property type="entry name" value="Cloroperoxidase"/>
    <property type="match status" value="1"/>
</dbReference>
<evidence type="ECO:0000256" key="4">
    <source>
        <dbReference type="ARBA" id="ARBA00022723"/>
    </source>
</evidence>
<dbReference type="GO" id="GO:0046872">
    <property type="term" value="F:metal ion binding"/>
    <property type="evidence" value="ECO:0007669"/>
    <property type="project" value="UniProtKB-KW"/>
</dbReference>
<feature type="chain" id="PRO_5004025921" description="Heme haloperoxidase family profile domain-containing protein" evidence="8">
    <location>
        <begin position="20"/>
        <end position="247"/>
    </location>
</feature>
<dbReference type="OrthoDB" id="407298at2759"/>
<evidence type="ECO:0000256" key="1">
    <source>
        <dbReference type="ARBA" id="ARBA00001970"/>
    </source>
</evidence>
<proteinExistence type="inferred from homology"/>
<keyword evidence="3" id="KW-0349">Heme</keyword>
<dbReference type="RefSeq" id="XP_007697380.1">
    <property type="nucleotide sequence ID" value="XM_007699190.1"/>
</dbReference>